<keyword evidence="1" id="KW-0175">Coiled coil</keyword>
<accession>A0A139HFH9</accession>
<proteinExistence type="predicted"/>
<dbReference type="AlphaFoldDB" id="A0A139HFH9"/>
<dbReference type="Proteomes" id="UP000070133">
    <property type="component" value="Unassembled WGS sequence"/>
</dbReference>
<gene>
    <name evidence="3" type="ORF">AC578_3821</name>
</gene>
<keyword evidence="4" id="KW-1185">Reference proteome</keyword>
<feature type="coiled-coil region" evidence="1">
    <location>
        <begin position="43"/>
        <end position="88"/>
    </location>
</feature>
<sequence length="154" mass="17094">MERGEQISLPFRGQAPPAPTQQQQAPPPTQDWQGIAITLHAELERRNAQLQQLQHDRTAHEAEAAALIQRLEAENATISAANMRLATENSRLRGASNHSTAANQAALAAVKISFRHVWDAAVEVANRVRGRGRDLEEEEAVMRLDEALDRNRPQ</sequence>
<organism evidence="3 4">
    <name type="scientific">Pseudocercospora eumusae</name>
    <dbReference type="NCBI Taxonomy" id="321146"/>
    <lineage>
        <taxon>Eukaryota</taxon>
        <taxon>Fungi</taxon>
        <taxon>Dikarya</taxon>
        <taxon>Ascomycota</taxon>
        <taxon>Pezizomycotina</taxon>
        <taxon>Dothideomycetes</taxon>
        <taxon>Dothideomycetidae</taxon>
        <taxon>Mycosphaerellales</taxon>
        <taxon>Mycosphaerellaceae</taxon>
        <taxon>Pseudocercospora</taxon>
    </lineage>
</organism>
<evidence type="ECO:0000256" key="1">
    <source>
        <dbReference type="SAM" id="Coils"/>
    </source>
</evidence>
<protein>
    <submittedName>
        <fullName evidence="3">Uncharacterized protein</fullName>
    </submittedName>
</protein>
<comment type="caution">
    <text evidence="3">The sequence shown here is derived from an EMBL/GenBank/DDBJ whole genome shotgun (WGS) entry which is preliminary data.</text>
</comment>
<evidence type="ECO:0000256" key="2">
    <source>
        <dbReference type="SAM" id="MobiDB-lite"/>
    </source>
</evidence>
<dbReference type="EMBL" id="LFZN01000059">
    <property type="protein sequence ID" value="KXT01235.1"/>
    <property type="molecule type" value="Genomic_DNA"/>
</dbReference>
<name>A0A139HFH9_9PEZI</name>
<feature type="region of interest" description="Disordered" evidence="2">
    <location>
        <begin position="1"/>
        <end position="30"/>
    </location>
</feature>
<evidence type="ECO:0000313" key="3">
    <source>
        <dbReference type="EMBL" id="KXT01235.1"/>
    </source>
</evidence>
<evidence type="ECO:0000313" key="4">
    <source>
        <dbReference type="Proteomes" id="UP000070133"/>
    </source>
</evidence>
<reference evidence="3 4" key="1">
    <citation type="submission" date="2015-07" db="EMBL/GenBank/DDBJ databases">
        <title>Comparative genomics of the Sigatoka disease complex on banana suggests a link between parallel evolutionary changes in Pseudocercospora fijiensis and Pseudocercospora eumusae and increased virulence on the banana host.</title>
        <authorList>
            <person name="Chang T.-C."/>
            <person name="Salvucci A."/>
            <person name="Crous P.W."/>
            <person name="Stergiopoulos I."/>
        </authorList>
    </citation>
    <scope>NUCLEOTIDE SEQUENCE [LARGE SCALE GENOMIC DNA]</scope>
    <source>
        <strain evidence="3 4">CBS 114824</strain>
    </source>
</reference>